<name>A0A8D2IPV2_VARKO</name>
<reference evidence="1" key="1">
    <citation type="submission" date="2025-08" db="UniProtKB">
        <authorList>
            <consortium name="Ensembl"/>
        </authorList>
    </citation>
    <scope>IDENTIFICATION</scope>
</reference>
<accession>A0A8D2IPV2</accession>
<dbReference type="AlphaFoldDB" id="A0A8D2IPV2"/>
<dbReference type="Ensembl" id="ENSVKKT00000004198.1">
    <property type="protein sequence ID" value="ENSVKKP00000004087.1"/>
    <property type="gene ID" value="ENSVKKG00000003066.1"/>
</dbReference>
<proteinExistence type="predicted"/>
<organism evidence="1 2">
    <name type="scientific">Varanus komodoensis</name>
    <name type="common">Komodo dragon</name>
    <dbReference type="NCBI Taxonomy" id="61221"/>
    <lineage>
        <taxon>Eukaryota</taxon>
        <taxon>Metazoa</taxon>
        <taxon>Chordata</taxon>
        <taxon>Craniata</taxon>
        <taxon>Vertebrata</taxon>
        <taxon>Euteleostomi</taxon>
        <taxon>Lepidosauria</taxon>
        <taxon>Squamata</taxon>
        <taxon>Bifurcata</taxon>
        <taxon>Unidentata</taxon>
        <taxon>Episquamata</taxon>
        <taxon>Toxicofera</taxon>
        <taxon>Anguimorpha</taxon>
        <taxon>Paleoanguimorpha</taxon>
        <taxon>Varanoidea</taxon>
        <taxon>Varanidae</taxon>
        <taxon>Varanus</taxon>
    </lineage>
</organism>
<sequence length="96" mass="10945">SNSQTILKLGQWPQLRSRYSRSKRIWTTAVDTGCHLHMEVLELDNVNLDIHGNTMHPMAIPTHHYQHVNMSKTTFTICTFNLSGCTDHPSFSHSPS</sequence>
<evidence type="ECO:0000313" key="2">
    <source>
        <dbReference type="Proteomes" id="UP000694545"/>
    </source>
</evidence>
<evidence type="ECO:0000313" key="1">
    <source>
        <dbReference type="Ensembl" id="ENSVKKP00000004087.1"/>
    </source>
</evidence>
<reference evidence="1" key="2">
    <citation type="submission" date="2025-09" db="UniProtKB">
        <authorList>
            <consortium name="Ensembl"/>
        </authorList>
    </citation>
    <scope>IDENTIFICATION</scope>
</reference>
<dbReference type="Proteomes" id="UP000694545">
    <property type="component" value="Unplaced"/>
</dbReference>
<keyword evidence="2" id="KW-1185">Reference proteome</keyword>
<protein>
    <submittedName>
        <fullName evidence="1">Uncharacterized protein</fullName>
    </submittedName>
</protein>